<name>A0A916SC38_9MICO</name>
<gene>
    <name evidence="2" type="ORF">GCM10010979_01740</name>
</gene>
<comment type="caution">
    <text evidence="2">The sequence shown here is derived from an EMBL/GenBank/DDBJ whole genome shotgun (WGS) entry which is preliminary data.</text>
</comment>
<organism evidence="2 3">
    <name type="scientific">Conyzicola nivalis</name>
    <dbReference type="NCBI Taxonomy" id="1477021"/>
    <lineage>
        <taxon>Bacteria</taxon>
        <taxon>Bacillati</taxon>
        <taxon>Actinomycetota</taxon>
        <taxon>Actinomycetes</taxon>
        <taxon>Micrococcales</taxon>
        <taxon>Microbacteriaceae</taxon>
        <taxon>Conyzicola</taxon>
    </lineage>
</organism>
<proteinExistence type="predicted"/>
<dbReference type="Proteomes" id="UP000606922">
    <property type="component" value="Unassembled WGS sequence"/>
</dbReference>
<dbReference type="AlphaFoldDB" id="A0A916SC38"/>
<keyword evidence="1" id="KW-0812">Transmembrane</keyword>
<evidence type="ECO:0000313" key="2">
    <source>
        <dbReference type="EMBL" id="GGA90694.1"/>
    </source>
</evidence>
<evidence type="ECO:0000313" key="3">
    <source>
        <dbReference type="Proteomes" id="UP000606922"/>
    </source>
</evidence>
<evidence type="ECO:0000256" key="1">
    <source>
        <dbReference type="SAM" id="Phobius"/>
    </source>
</evidence>
<feature type="transmembrane region" description="Helical" evidence="1">
    <location>
        <begin position="33"/>
        <end position="50"/>
    </location>
</feature>
<sequence length="59" mass="6583">MDIDYPTLFIDGFFQVLTLLATSFGTAFGHNPWPYIGVGALLIVSSALPAKRSRRRRRA</sequence>
<accession>A0A916SC38</accession>
<feature type="transmembrane region" description="Helical" evidence="1">
    <location>
        <begin position="7"/>
        <end position="27"/>
    </location>
</feature>
<reference evidence="2" key="1">
    <citation type="journal article" date="2014" name="Int. J. Syst. Evol. Microbiol.">
        <title>Complete genome sequence of Corynebacterium casei LMG S-19264T (=DSM 44701T), isolated from a smear-ripened cheese.</title>
        <authorList>
            <consortium name="US DOE Joint Genome Institute (JGI-PGF)"/>
            <person name="Walter F."/>
            <person name="Albersmeier A."/>
            <person name="Kalinowski J."/>
            <person name="Ruckert C."/>
        </authorList>
    </citation>
    <scope>NUCLEOTIDE SEQUENCE</scope>
    <source>
        <strain evidence="2">CGMCC 1.12813</strain>
    </source>
</reference>
<keyword evidence="3" id="KW-1185">Reference proteome</keyword>
<dbReference type="EMBL" id="BMGB01000001">
    <property type="protein sequence ID" value="GGA90694.1"/>
    <property type="molecule type" value="Genomic_DNA"/>
</dbReference>
<keyword evidence="1" id="KW-1133">Transmembrane helix</keyword>
<protein>
    <submittedName>
        <fullName evidence="2">Uncharacterized protein</fullName>
    </submittedName>
</protein>
<keyword evidence="1" id="KW-0472">Membrane</keyword>
<reference evidence="2" key="2">
    <citation type="submission" date="2020-09" db="EMBL/GenBank/DDBJ databases">
        <authorList>
            <person name="Sun Q."/>
            <person name="Zhou Y."/>
        </authorList>
    </citation>
    <scope>NUCLEOTIDE SEQUENCE</scope>
    <source>
        <strain evidence="2">CGMCC 1.12813</strain>
    </source>
</reference>
<dbReference type="RefSeq" id="WP_188508830.1">
    <property type="nucleotide sequence ID" value="NZ_BMGB01000001.1"/>
</dbReference>